<accession>A0A7R9H703</accession>
<name>A0A7R9H703_TIMCR</name>
<proteinExistence type="predicted"/>
<protein>
    <submittedName>
        <fullName evidence="2">Uncharacterized protein</fullName>
    </submittedName>
</protein>
<feature type="region of interest" description="Disordered" evidence="1">
    <location>
        <begin position="88"/>
        <end position="113"/>
    </location>
</feature>
<sequence length="113" mass="12896">MSIVNTVYKLTVNDYFICVIHVSPPPVPATDQALWTVIQAPGQGYVSTRIPERSINTILRPTKFEQCPRVPDAFLRRSYIRFAKLREDGTKKKNGKGNQRVSYTGGRERRVTE</sequence>
<evidence type="ECO:0000256" key="1">
    <source>
        <dbReference type="SAM" id="MobiDB-lite"/>
    </source>
</evidence>
<organism evidence="2">
    <name type="scientific">Timema cristinae</name>
    <name type="common">Walking stick</name>
    <dbReference type="NCBI Taxonomy" id="61476"/>
    <lineage>
        <taxon>Eukaryota</taxon>
        <taxon>Metazoa</taxon>
        <taxon>Ecdysozoa</taxon>
        <taxon>Arthropoda</taxon>
        <taxon>Hexapoda</taxon>
        <taxon>Insecta</taxon>
        <taxon>Pterygota</taxon>
        <taxon>Neoptera</taxon>
        <taxon>Polyneoptera</taxon>
        <taxon>Phasmatodea</taxon>
        <taxon>Timematodea</taxon>
        <taxon>Timematoidea</taxon>
        <taxon>Timematidae</taxon>
        <taxon>Timema</taxon>
    </lineage>
</organism>
<evidence type="ECO:0000313" key="2">
    <source>
        <dbReference type="EMBL" id="CAD7410303.1"/>
    </source>
</evidence>
<dbReference type="EMBL" id="OC321587">
    <property type="protein sequence ID" value="CAD7410303.1"/>
    <property type="molecule type" value="Genomic_DNA"/>
</dbReference>
<gene>
    <name evidence="2" type="ORF">TCEB3V08_LOCUS10431</name>
</gene>
<dbReference type="AlphaFoldDB" id="A0A7R9H703"/>
<reference evidence="2" key="1">
    <citation type="submission" date="2020-11" db="EMBL/GenBank/DDBJ databases">
        <authorList>
            <person name="Tran Van P."/>
        </authorList>
    </citation>
    <scope>NUCLEOTIDE SEQUENCE</scope>
</reference>